<feature type="compositionally biased region" description="Low complexity" evidence="1">
    <location>
        <begin position="65"/>
        <end position="75"/>
    </location>
</feature>
<evidence type="ECO:0000259" key="3">
    <source>
        <dbReference type="Pfam" id="PF13360"/>
    </source>
</evidence>
<evidence type="ECO:0000313" key="5">
    <source>
        <dbReference type="Proteomes" id="UP001143480"/>
    </source>
</evidence>
<evidence type="ECO:0000256" key="2">
    <source>
        <dbReference type="SAM" id="Phobius"/>
    </source>
</evidence>
<dbReference type="AlphaFoldDB" id="A0A9W6NSS7"/>
<proteinExistence type="predicted"/>
<evidence type="ECO:0000313" key="4">
    <source>
        <dbReference type="EMBL" id="GLL07783.1"/>
    </source>
</evidence>
<keyword evidence="5" id="KW-1185">Reference proteome</keyword>
<dbReference type="PANTHER" id="PTHR34512:SF30">
    <property type="entry name" value="OUTER MEMBRANE PROTEIN ASSEMBLY FACTOR BAMB"/>
    <property type="match status" value="1"/>
</dbReference>
<dbReference type="Proteomes" id="UP001143480">
    <property type="component" value="Unassembled WGS sequence"/>
</dbReference>
<feature type="region of interest" description="Disordered" evidence="1">
    <location>
        <begin position="55"/>
        <end position="90"/>
    </location>
</feature>
<feature type="domain" description="Pyrrolo-quinoline quinone repeat" evidence="3">
    <location>
        <begin position="404"/>
        <end position="526"/>
    </location>
</feature>
<protein>
    <recommendedName>
        <fullName evidence="3">Pyrrolo-quinoline quinone repeat domain-containing protein</fullName>
    </recommendedName>
</protein>
<keyword evidence="2" id="KW-0472">Membrane</keyword>
<dbReference type="Pfam" id="PF13360">
    <property type="entry name" value="PQQ_2"/>
    <property type="match status" value="1"/>
</dbReference>
<feature type="transmembrane region" description="Helical" evidence="2">
    <location>
        <begin position="27"/>
        <end position="50"/>
    </location>
</feature>
<dbReference type="SUPFAM" id="SSF50998">
    <property type="entry name" value="Quinoprotein alcohol dehydrogenase-like"/>
    <property type="match status" value="3"/>
</dbReference>
<dbReference type="InterPro" id="IPR015943">
    <property type="entry name" value="WD40/YVTN_repeat-like_dom_sf"/>
</dbReference>
<accession>A0A9W6NSS7</accession>
<name>A0A9W6NSS7_9ACTN</name>
<organism evidence="4 5">
    <name type="scientific">Dactylosporangium matsuzakiense</name>
    <dbReference type="NCBI Taxonomy" id="53360"/>
    <lineage>
        <taxon>Bacteria</taxon>
        <taxon>Bacillati</taxon>
        <taxon>Actinomycetota</taxon>
        <taxon>Actinomycetes</taxon>
        <taxon>Micromonosporales</taxon>
        <taxon>Micromonosporaceae</taxon>
        <taxon>Dactylosporangium</taxon>
    </lineage>
</organism>
<dbReference type="PANTHER" id="PTHR34512">
    <property type="entry name" value="CELL SURFACE PROTEIN"/>
    <property type="match status" value="1"/>
</dbReference>
<evidence type="ECO:0000256" key="1">
    <source>
        <dbReference type="SAM" id="MobiDB-lite"/>
    </source>
</evidence>
<comment type="caution">
    <text evidence="4">The sequence shown here is derived from an EMBL/GenBank/DDBJ whole genome shotgun (WGS) entry which is preliminary data.</text>
</comment>
<dbReference type="InterPro" id="IPR002372">
    <property type="entry name" value="PQQ_rpt_dom"/>
</dbReference>
<dbReference type="InterPro" id="IPR011047">
    <property type="entry name" value="Quinoprotein_ADH-like_sf"/>
</dbReference>
<sequence>MNPIHVTLRRGMITVTILADMESRVGVFRLLIAGMLVLIVGGVATTAWGLRRAATRAEPGPGPTPGAAAPGSPSASPAPPPFAGWSDPAGVGRPYGTKVQGLLTFRGNPTRTYYGQGPVPRTTPVARWQFPRSGGLCSMSSDKGETREWCGTGWTGQPAVFERDGRTWVVFGAYDRAIHFLDAATGERILPDFKTGDIIKGSVTVDPDGFPLVYSGSRDGFYRVIATDRAAPAELWKLAADAVKPTMWNDDWDGSGLIIDDYLLEGGENSQFHIVKLNRGYGADGKVTVAPKLVFNTPGWDDQLLKDAGDSNVSIENSVAVFRDTVYFANSGGLVQGWDLSGLRDGKAPVRTLRFWTGDDTDASIVVDADGFLYVGSEYEKGNARSRDVGQMLKLDPSKPDNPVVWAVKDTGQKPGGVWGTPALYRDIAVYDTAGGDVLGLDRASGAVRWRFHLAGGETWQSPVIIDDTLFMGDCTGVMHAYDVADTHAEPRPLWEYKIGGCIEATPAVWKGSLYFGTRAGAVHALAAG</sequence>
<keyword evidence="2" id="KW-0812">Transmembrane</keyword>
<reference evidence="4" key="1">
    <citation type="journal article" date="2014" name="Int. J. Syst. Evol. Microbiol.">
        <title>Complete genome sequence of Corynebacterium casei LMG S-19264T (=DSM 44701T), isolated from a smear-ripened cheese.</title>
        <authorList>
            <consortium name="US DOE Joint Genome Institute (JGI-PGF)"/>
            <person name="Walter F."/>
            <person name="Albersmeier A."/>
            <person name="Kalinowski J."/>
            <person name="Ruckert C."/>
        </authorList>
    </citation>
    <scope>NUCLEOTIDE SEQUENCE</scope>
    <source>
        <strain evidence="4">VKM Ac-1321</strain>
    </source>
</reference>
<dbReference type="Gene3D" id="2.130.10.10">
    <property type="entry name" value="YVTN repeat-like/Quinoprotein amine dehydrogenase"/>
    <property type="match status" value="2"/>
</dbReference>
<reference evidence="4" key="2">
    <citation type="submission" date="2023-01" db="EMBL/GenBank/DDBJ databases">
        <authorList>
            <person name="Sun Q."/>
            <person name="Evtushenko L."/>
        </authorList>
    </citation>
    <scope>NUCLEOTIDE SEQUENCE</scope>
    <source>
        <strain evidence="4">VKM Ac-1321</strain>
    </source>
</reference>
<gene>
    <name evidence="4" type="ORF">GCM10017581_095410</name>
</gene>
<keyword evidence="2" id="KW-1133">Transmembrane helix</keyword>
<dbReference type="EMBL" id="BSFP01000111">
    <property type="protein sequence ID" value="GLL07783.1"/>
    <property type="molecule type" value="Genomic_DNA"/>
</dbReference>